<dbReference type="STRING" id="1783.BST44_18785"/>
<dbReference type="Gene3D" id="3.60.20.10">
    <property type="entry name" value="Glutamine Phosphoribosylpyrophosphate, subunit 1, domain 1"/>
    <property type="match status" value="1"/>
</dbReference>
<gene>
    <name evidence="1" type="ORF">BST44_18785</name>
</gene>
<dbReference type="EMBL" id="MVIJ01000030">
    <property type="protein sequence ID" value="ORB72576.1"/>
    <property type="molecule type" value="Genomic_DNA"/>
</dbReference>
<dbReference type="SUPFAM" id="SSF48452">
    <property type="entry name" value="TPR-like"/>
    <property type="match status" value="1"/>
</dbReference>
<reference evidence="1 2" key="1">
    <citation type="submission" date="2017-02" db="EMBL/GenBank/DDBJ databases">
        <title>The new phylogeny of genus Mycobacterium.</title>
        <authorList>
            <person name="Tortoli E."/>
            <person name="Trovato A."/>
            <person name="Cirillo D.M."/>
        </authorList>
    </citation>
    <scope>NUCLEOTIDE SEQUENCE [LARGE SCALE GENOMIC DNA]</scope>
    <source>
        <strain evidence="1 2">DSM 43992</strain>
    </source>
</reference>
<dbReference type="SUPFAM" id="SSF56235">
    <property type="entry name" value="N-terminal nucleophile aminohydrolases (Ntn hydrolases)"/>
    <property type="match status" value="1"/>
</dbReference>
<dbReference type="OrthoDB" id="9790012at2"/>
<name>A0A1X0KBN0_MYCSC</name>
<dbReference type="InterPro" id="IPR011990">
    <property type="entry name" value="TPR-like_helical_dom_sf"/>
</dbReference>
<evidence type="ECO:0000313" key="1">
    <source>
        <dbReference type="EMBL" id="ORB72576.1"/>
    </source>
</evidence>
<dbReference type="PANTHER" id="PTHR39328:SF1">
    <property type="entry name" value="BLL2871 PROTEIN"/>
    <property type="match status" value="1"/>
</dbReference>
<proteinExistence type="predicted"/>
<comment type="caution">
    <text evidence="1">The sequence shown here is derived from an EMBL/GenBank/DDBJ whole genome shotgun (WGS) entry which is preliminary data.</text>
</comment>
<dbReference type="InterPro" id="IPR029055">
    <property type="entry name" value="Ntn_hydrolases_N"/>
</dbReference>
<evidence type="ECO:0008006" key="3">
    <source>
        <dbReference type="Google" id="ProtNLM"/>
    </source>
</evidence>
<sequence length="303" mass="31805">MTFSLLARDPRTGHLGVASQSHYLGVGSVVTWAEAGVGVVATQAFALRGYGPRGLALMRAGSRAPDALRQLLRSDADREIRQVAFLDAAGDFAIHSGTRCVGAAGVARGEHVVGLGNMLDNDGVPQAMVRGFDGADGDLAHRLLAGLLAADEAGGDIRGRQSAAVLVVDGAPTDAPWDGIVRDLRVEDDQDPVGELNRLLELNDAVDEMSQVVFDPSGPILGPPQPDCVYLSAVASLAAVATALGDNPEATFWQAVLQARRGRTDEARQLLEIATRHNPRLVTFFSRLADAGILTSQTVSALT</sequence>
<protein>
    <recommendedName>
        <fullName evidence="3">DUF1028 domain-containing protein</fullName>
    </recommendedName>
</protein>
<organism evidence="1 2">
    <name type="scientific">Mycobacterium scrofulaceum</name>
    <dbReference type="NCBI Taxonomy" id="1783"/>
    <lineage>
        <taxon>Bacteria</taxon>
        <taxon>Bacillati</taxon>
        <taxon>Actinomycetota</taxon>
        <taxon>Actinomycetes</taxon>
        <taxon>Mycobacteriales</taxon>
        <taxon>Mycobacteriaceae</taxon>
        <taxon>Mycobacterium</taxon>
    </lineage>
</organism>
<dbReference type="PANTHER" id="PTHR39328">
    <property type="entry name" value="BLL2871 PROTEIN"/>
    <property type="match status" value="1"/>
</dbReference>
<evidence type="ECO:0000313" key="2">
    <source>
        <dbReference type="Proteomes" id="UP000192601"/>
    </source>
</evidence>
<keyword evidence="2" id="KW-1185">Reference proteome</keyword>
<dbReference type="RefSeq" id="WP_158086666.1">
    <property type="nucleotide sequence ID" value="NZ_MVIJ01000030.1"/>
</dbReference>
<dbReference type="InterPro" id="IPR010430">
    <property type="entry name" value="DUF1028"/>
</dbReference>
<accession>A0A1X0KBN0</accession>
<dbReference type="Pfam" id="PF06267">
    <property type="entry name" value="DUF1028"/>
    <property type="match status" value="1"/>
</dbReference>
<dbReference type="Proteomes" id="UP000192601">
    <property type="component" value="Unassembled WGS sequence"/>
</dbReference>
<dbReference type="AlphaFoldDB" id="A0A1X0KBN0"/>